<keyword evidence="4" id="KW-1185">Reference proteome</keyword>
<feature type="domain" description="Large ribosomal subunit protein bL12 C-terminal" evidence="2">
    <location>
        <begin position="68"/>
        <end position="92"/>
    </location>
</feature>
<proteinExistence type="predicted"/>
<evidence type="ECO:0000313" key="3">
    <source>
        <dbReference type="EMBL" id="TQM96329.1"/>
    </source>
</evidence>
<dbReference type="GO" id="GO:0003735">
    <property type="term" value="F:structural constituent of ribosome"/>
    <property type="evidence" value="ECO:0007669"/>
    <property type="project" value="InterPro"/>
</dbReference>
<evidence type="ECO:0000256" key="1">
    <source>
        <dbReference type="SAM" id="Coils"/>
    </source>
</evidence>
<dbReference type="InterPro" id="IPR014719">
    <property type="entry name" value="Ribosomal_bL12_C/ClpS-like"/>
</dbReference>
<reference evidence="3 4" key="1">
    <citation type="submission" date="2019-06" db="EMBL/GenBank/DDBJ databases">
        <title>Sequencing the genomes of 1000 actinobacteria strains.</title>
        <authorList>
            <person name="Klenk H.-P."/>
        </authorList>
    </citation>
    <scope>NUCLEOTIDE SEQUENCE [LARGE SCALE GENOMIC DNA]</scope>
    <source>
        <strain evidence="3 4">DSM 12362</strain>
    </source>
</reference>
<dbReference type="Gene3D" id="3.30.1390.10">
    <property type="match status" value="1"/>
</dbReference>
<evidence type="ECO:0000313" key="4">
    <source>
        <dbReference type="Proteomes" id="UP000315133"/>
    </source>
</evidence>
<dbReference type="Pfam" id="PF00542">
    <property type="entry name" value="Ribosomal_L12"/>
    <property type="match status" value="1"/>
</dbReference>
<dbReference type="RefSeq" id="WP_141817965.1">
    <property type="nucleotide sequence ID" value="NZ_BAAAIL010000003.1"/>
</dbReference>
<dbReference type="EMBL" id="VFPU01000001">
    <property type="protein sequence ID" value="TQM96329.1"/>
    <property type="molecule type" value="Genomic_DNA"/>
</dbReference>
<dbReference type="InterPro" id="IPR013823">
    <property type="entry name" value="Ribosomal_bL12_C"/>
</dbReference>
<keyword evidence="1" id="KW-0175">Coiled coil</keyword>
<name>A0A543KMP0_9MICO</name>
<dbReference type="Proteomes" id="UP000315133">
    <property type="component" value="Unassembled WGS sequence"/>
</dbReference>
<comment type="caution">
    <text evidence="3">The sequence shown here is derived from an EMBL/GenBank/DDBJ whole genome shotgun (WGS) entry which is preliminary data.</text>
</comment>
<accession>A0A543KMP0</accession>
<gene>
    <name evidence="3" type="ORF">FB476_1195</name>
</gene>
<organism evidence="3 4">
    <name type="scientific">Ornithinimicrobium humiphilum</name>
    <dbReference type="NCBI Taxonomy" id="125288"/>
    <lineage>
        <taxon>Bacteria</taxon>
        <taxon>Bacillati</taxon>
        <taxon>Actinomycetota</taxon>
        <taxon>Actinomycetes</taxon>
        <taxon>Micrococcales</taxon>
        <taxon>Ornithinimicrobiaceae</taxon>
        <taxon>Ornithinimicrobium</taxon>
    </lineage>
</organism>
<sequence length="93" mass="10156">MGLFGNDDQIRSLTRQVTDLKAQVQRLTAVVELLAREQGVSTAALAAVAPAEEPWVDEARRMKAETGPIAAIKLVRERTGMGLREAKEAVDRL</sequence>
<feature type="coiled-coil region" evidence="1">
    <location>
        <begin position="10"/>
        <end position="37"/>
    </location>
</feature>
<protein>
    <submittedName>
        <fullName evidence="3">Ribosomal L7/L12-like protein</fullName>
    </submittedName>
</protein>
<evidence type="ECO:0000259" key="2">
    <source>
        <dbReference type="Pfam" id="PF00542"/>
    </source>
</evidence>
<dbReference type="AlphaFoldDB" id="A0A543KMP0"/>
<dbReference type="GO" id="GO:0006412">
    <property type="term" value="P:translation"/>
    <property type="evidence" value="ECO:0007669"/>
    <property type="project" value="InterPro"/>
</dbReference>
<dbReference type="OrthoDB" id="3298842at2"/>